<evidence type="ECO:0000313" key="14">
    <source>
        <dbReference type="Proteomes" id="UP000887568"/>
    </source>
</evidence>
<dbReference type="EnsemblMetazoa" id="XM_038188742.1">
    <property type="protein sequence ID" value="XP_038044670.1"/>
    <property type="gene ID" value="LOC119719329"/>
</dbReference>
<dbReference type="OrthoDB" id="409725at2759"/>
<dbReference type="FunFam" id="1.20.1280.290:FF:000010">
    <property type="entry name" value="Sugar transporter SWEET"/>
    <property type="match status" value="1"/>
</dbReference>
<proteinExistence type="inferred from homology"/>
<evidence type="ECO:0000256" key="8">
    <source>
        <dbReference type="ARBA" id="ARBA00022737"/>
    </source>
</evidence>
<feature type="transmembrane region" description="Helical" evidence="12">
    <location>
        <begin position="12"/>
        <end position="29"/>
    </location>
</feature>
<evidence type="ECO:0000313" key="13">
    <source>
        <dbReference type="EnsemblMetazoa" id="XP_038044670.1"/>
    </source>
</evidence>
<name>A0A913Z1V7_PATMI</name>
<comment type="similarity">
    <text evidence="3 12">Belongs to the SWEET sugar transporter family.</text>
</comment>
<evidence type="ECO:0000256" key="5">
    <source>
        <dbReference type="ARBA" id="ARBA00022475"/>
    </source>
</evidence>
<evidence type="ECO:0000256" key="2">
    <source>
        <dbReference type="ARBA" id="ARBA00004653"/>
    </source>
</evidence>
<dbReference type="GO" id="GO:0000139">
    <property type="term" value="C:Golgi membrane"/>
    <property type="evidence" value="ECO:0007669"/>
    <property type="project" value="UniProtKB-SubCell"/>
</dbReference>
<evidence type="ECO:0000256" key="7">
    <source>
        <dbReference type="ARBA" id="ARBA00022692"/>
    </source>
</evidence>
<feature type="transmembrane region" description="Helical" evidence="12">
    <location>
        <begin position="99"/>
        <end position="117"/>
    </location>
</feature>
<dbReference type="FunFam" id="1.20.1280.290:FF:000004">
    <property type="entry name" value="Sugar transporter SWEET"/>
    <property type="match status" value="1"/>
</dbReference>
<reference evidence="13" key="1">
    <citation type="submission" date="2022-11" db="UniProtKB">
        <authorList>
            <consortium name="EnsemblMetazoa"/>
        </authorList>
    </citation>
    <scope>IDENTIFICATION</scope>
</reference>
<dbReference type="InterPro" id="IPR047664">
    <property type="entry name" value="SWEET"/>
</dbReference>
<evidence type="ECO:0000256" key="4">
    <source>
        <dbReference type="ARBA" id="ARBA00022448"/>
    </source>
</evidence>
<keyword evidence="6 12" id="KW-0762">Sugar transport</keyword>
<keyword evidence="10" id="KW-0333">Golgi apparatus</keyword>
<comment type="subcellular location">
    <subcellularLocation>
        <location evidence="1 12">Cell membrane</location>
        <topology evidence="1 12">Multi-pass membrane protein</topology>
    </subcellularLocation>
    <subcellularLocation>
        <location evidence="2">Golgi apparatus membrane</location>
        <topology evidence="2">Multi-pass membrane protein</topology>
    </subcellularLocation>
</comment>
<evidence type="ECO:0000256" key="12">
    <source>
        <dbReference type="RuleBase" id="RU910715"/>
    </source>
</evidence>
<keyword evidence="8" id="KW-0677">Repeat</keyword>
<dbReference type="GeneID" id="119719329"/>
<dbReference type="RefSeq" id="XP_038044670.1">
    <property type="nucleotide sequence ID" value="XM_038188742.1"/>
</dbReference>
<keyword evidence="14" id="KW-1185">Reference proteome</keyword>
<evidence type="ECO:0000256" key="11">
    <source>
        <dbReference type="ARBA" id="ARBA00023136"/>
    </source>
</evidence>
<evidence type="ECO:0000256" key="1">
    <source>
        <dbReference type="ARBA" id="ARBA00004651"/>
    </source>
</evidence>
<dbReference type="GO" id="GO:0051119">
    <property type="term" value="F:sugar transmembrane transporter activity"/>
    <property type="evidence" value="ECO:0007669"/>
    <property type="project" value="InterPro"/>
</dbReference>
<evidence type="ECO:0000256" key="6">
    <source>
        <dbReference type="ARBA" id="ARBA00022597"/>
    </source>
</evidence>
<sequence>MALEAKDAMSVVATLSTIALLLTGIQICMKVRRQGNTNNVSMFPFLASDVSCIIWLKYGILKEDNALIIVNTAGVILQSIYIFIYYLHEFEKVSIHKKLLYAGVFIFPVLSYVKFYVDDVGTALGQLGLIGCFCSVIMYGSPLSTLADVIRTQSTASMAFPLCLANFLVAAEWAVYGHIIMDNFVKVPNIIGALLGFIQLMLFYCYSGSPGAGNQAAGQVRNV</sequence>
<feature type="transmembrane region" description="Helical" evidence="12">
    <location>
        <begin position="187"/>
        <end position="206"/>
    </location>
</feature>
<dbReference type="InterPro" id="IPR004316">
    <property type="entry name" value="SWEET_rpt"/>
</dbReference>
<accession>A0A913Z1V7</accession>
<feature type="transmembrane region" description="Helical" evidence="12">
    <location>
        <begin position="66"/>
        <end position="87"/>
    </location>
</feature>
<dbReference type="Gene3D" id="1.20.1280.290">
    <property type="match status" value="2"/>
</dbReference>
<dbReference type="AlphaFoldDB" id="A0A913Z1V7"/>
<feature type="transmembrane region" description="Helical" evidence="12">
    <location>
        <begin position="123"/>
        <end position="147"/>
    </location>
</feature>
<evidence type="ECO:0000256" key="9">
    <source>
        <dbReference type="ARBA" id="ARBA00022989"/>
    </source>
</evidence>
<keyword evidence="9 12" id="KW-1133">Transmembrane helix</keyword>
<dbReference type="PANTHER" id="PTHR10791:SF112">
    <property type="entry name" value="SUGAR TRANSPORTER SWEET1"/>
    <property type="match status" value="1"/>
</dbReference>
<keyword evidence="4 12" id="KW-0813">Transport</keyword>
<feature type="transmembrane region" description="Helical" evidence="12">
    <location>
        <begin position="41"/>
        <end position="60"/>
    </location>
</feature>
<feature type="transmembrane region" description="Helical" evidence="12">
    <location>
        <begin position="159"/>
        <end position="181"/>
    </location>
</feature>
<keyword evidence="11 12" id="KW-0472">Membrane</keyword>
<protein>
    <recommendedName>
        <fullName evidence="12">Sugar transporter SWEET</fullName>
    </recommendedName>
</protein>
<evidence type="ECO:0000256" key="10">
    <source>
        <dbReference type="ARBA" id="ARBA00023034"/>
    </source>
</evidence>
<dbReference type="EnsemblMetazoa" id="XM_038188741.1">
    <property type="protein sequence ID" value="XP_038044669.1"/>
    <property type="gene ID" value="LOC119719329"/>
</dbReference>
<dbReference type="Pfam" id="PF03083">
    <property type="entry name" value="MtN3_slv"/>
    <property type="match status" value="2"/>
</dbReference>
<comment type="function">
    <text evidence="12">Mediates sugar transport across membranes.</text>
</comment>
<dbReference type="RefSeq" id="XP_038044669.1">
    <property type="nucleotide sequence ID" value="XM_038188741.1"/>
</dbReference>
<keyword evidence="7 12" id="KW-0812">Transmembrane</keyword>
<evidence type="ECO:0000256" key="3">
    <source>
        <dbReference type="ARBA" id="ARBA00007809"/>
    </source>
</evidence>
<keyword evidence="5" id="KW-1003">Cell membrane</keyword>
<dbReference type="OMA" id="MIFCNCY"/>
<dbReference type="GO" id="GO:0005886">
    <property type="term" value="C:plasma membrane"/>
    <property type="evidence" value="ECO:0007669"/>
    <property type="project" value="UniProtKB-SubCell"/>
</dbReference>
<dbReference type="PANTHER" id="PTHR10791">
    <property type="entry name" value="RAG1-ACTIVATING PROTEIN 1"/>
    <property type="match status" value="1"/>
</dbReference>
<organism evidence="13 14">
    <name type="scientific">Patiria miniata</name>
    <name type="common">Bat star</name>
    <name type="synonym">Asterina miniata</name>
    <dbReference type="NCBI Taxonomy" id="46514"/>
    <lineage>
        <taxon>Eukaryota</taxon>
        <taxon>Metazoa</taxon>
        <taxon>Echinodermata</taxon>
        <taxon>Eleutherozoa</taxon>
        <taxon>Asterozoa</taxon>
        <taxon>Asteroidea</taxon>
        <taxon>Valvatacea</taxon>
        <taxon>Valvatida</taxon>
        <taxon>Asterinidae</taxon>
        <taxon>Patiria</taxon>
    </lineage>
</organism>
<dbReference type="Proteomes" id="UP000887568">
    <property type="component" value="Unplaced"/>
</dbReference>